<evidence type="ECO:0000313" key="2">
    <source>
        <dbReference type="WBParaSite" id="jg4379"/>
    </source>
</evidence>
<proteinExistence type="predicted"/>
<keyword evidence="1" id="KW-1185">Reference proteome</keyword>
<dbReference type="WBParaSite" id="jg4379">
    <property type="protein sequence ID" value="jg4379"/>
    <property type="gene ID" value="jg4379"/>
</dbReference>
<reference evidence="2" key="1">
    <citation type="submission" date="2022-11" db="UniProtKB">
        <authorList>
            <consortium name="WormBaseParasite"/>
        </authorList>
    </citation>
    <scope>IDENTIFICATION</scope>
</reference>
<evidence type="ECO:0000313" key="1">
    <source>
        <dbReference type="Proteomes" id="UP000887574"/>
    </source>
</evidence>
<name>A0A915EE75_9BILA</name>
<organism evidence="1 2">
    <name type="scientific">Ditylenchus dipsaci</name>
    <dbReference type="NCBI Taxonomy" id="166011"/>
    <lineage>
        <taxon>Eukaryota</taxon>
        <taxon>Metazoa</taxon>
        <taxon>Ecdysozoa</taxon>
        <taxon>Nematoda</taxon>
        <taxon>Chromadorea</taxon>
        <taxon>Rhabditida</taxon>
        <taxon>Tylenchina</taxon>
        <taxon>Tylenchomorpha</taxon>
        <taxon>Sphaerularioidea</taxon>
        <taxon>Anguinidae</taxon>
        <taxon>Anguininae</taxon>
        <taxon>Ditylenchus</taxon>
    </lineage>
</organism>
<accession>A0A915EE75</accession>
<dbReference type="AlphaFoldDB" id="A0A915EE75"/>
<protein>
    <submittedName>
        <fullName evidence="2">Uncharacterized protein</fullName>
    </submittedName>
</protein>
<sequence>MIELTEKLAANITSYLQFCDVERLANLYALLMKLHQMFMADFVKKDARIHRQQCVHQLMFPMHFSRLQTQRVILLHNTNALASKTSSINAANIASQPLHLVMEFAQEKFKTTKEISDFVKDYQKKAAIASQQPKLSKQKAYTGFLQSDPFYASSDAGDLIESPLLDEYTNSFSQYRNCIDKESRSNVQKDKNETVICNLLKIISTIMKIRPSLCSELLENTTNQFTMRWRFYQLSFSHHKPGRNIHGILESGIETLPWYPPTAQILLNVEEESVEEQDEQMKEGLASPDASESCGRKKLFVELGGHIFVAEQLHQSILACTDNWPLQSSFAPLNRQLNTISKHMTGQSTKPSSEQLEMMPVQNPNDPLTGDNLFNFGPLCTITPRRQPQLTTCRPC</sequence>
<dbReference type="Proteomes" id="UP000887574">
    <property type="component" value="Unplaced"/>
</dbReference>